<feature type="compositionally biased region" description="Polar residues" evidence="2">
    <location>
        <begin position="1714"/>
        <end position="1726"/>
    </location>
</feature>
<feature type="compositionally biased region" description="Polar residues" evidence="2">
    <location>
        <begin position="677"/>
        <end position="686"/>
    </location>
</feature>
<feature type="region of interest" description="Disordered" evidence="2">
    <location>
        <begin position="362"/>
        <end position="417"/>
    </location>
</feature>
<feature type="compositionally biased region" description="Acidic residues" evidence="2">
    <location>
        <begin position="701"/>
        <end position="715"/>
    </location>
</feature>
<name>A0A2B4RBC0_STYPI</name>
<keyword evidence="5" id="KW-1185">Reference proteome</keyword>
<feature type="region of interest" description="Disordered" evidence="2">
    <location>
        <begin position="1416"/>
        <end position="1498"/>
    </location>
</feature>
<evidence type="ECO:0000256" key="1">
    <source>
        <dbReference type="SAM" id="Coils"/>
    </source>
</evidence>
<feature type="compositionally biased region" description="Basic and acidic residues" evidence="2">
    <location>
        <begin position="307"/>
        <end position="321"/>
    </location>
</feature>
<protein>
    <submittedName>
        <fullName evidence="4">Pericentriolar material 1 protein</fullName>
    </submittedName>
</protein>
<feature type="region of interest" description="Disordered" evidence="2">
    <location>
        <begin position="435"/>
        <end position="485"/>
    </location>
</feature>
<dbReference type="GO" id="GO:0034454">
    <property type="term" value="P:microtubule anchoring at centrosome"/>
    <property type="evidence" value="ECO:0007669"/>
    <property type="project" value="InterPro"/>
</dbReference>
<feature type="compositionally biased region" description="Basic and acidic residues" evidence="2">
    <location>
        <begin position="437"/>
        <end position="455"/>
    </location>
</feature>
<feature type="compositionally biased region" description="Polar residues" evidence="2">
    <location>
        <begin position="1416"/>
        <end position="1437"/>
    </location>
</feature>
<reference evidence="5" key="1">
    <citation type="journal article" date="2017" name="bioRxiv">
        <title>Comparative analysis of the genomes of Stylophora pistillata and Acropora digitifera provides evidence for extensive differences between species of corals.</title>
        <authorList>
            <person name="Voolstra C.R."/>
            <person name="Li Y."/>
            <person name="Liew Y.J."/>
            <person name="Baumgarten S."/>
            <person name="Zoccola D."/>
            <person name="Flot J.-F."/>
            <person name="Tambutte S."/>
            <person name="Allemand D."/>
            <person name="Aranda M."/>
        </authorList>
    </citation>
    <scope>NUCLEOTIDE SEQUENCE [LARGE SCALE GENOMIC DNA]</scope>
</reference>
<feature type="compositionally biased region" description="Acidic residues" evidence="2">
    <location>
        <begin position="1938"/>
        <end position="1947"/>
    </location>
</feature>
<dbReference type="STRING" id="50429.A0A2B4RBC0"/>
<dbReference type="InterPro" id="IPR031446">
    <property type="entry name" value="PCM1_C"/>
</dbReference>
<sequence length="2036" mass="225134">MAERLASEDASRSSQPLHGPRSEPRSQRQAPRQYPASLDTDLSLITELRRSEEEASGHRSLPNNLGWSSRASALSPSAASGATKKKGKHFEQVKLPSKARPASPSSDGAHFTRKRHHTPATVPRTRLPPGTPLAERLAMESLKQKLSFEEKPERDEEGSRSRGGRSSQNQSSSTANNERALPTQPRVPAAASLPVLEMNETETARTSTEAAPRSRAPKVNTPLIIARLNQVRGFLKQATEMFVTLQSTDSDKRSSELNAQAVKIARLIKQLKQQETAYVELLERSVAVEHDSTLENTPSLSLQSLTEEEKSESASLRDEELQGLRQQHALLKKMLEQQQQLKELQTRQATLLTLQRDAEMRLAEAEEEGQADPDEPGATGGEVAEPSRSRGASGTSQTSAQLDLVPERPSASVLDDRRFTPQELELINLLRKHKEKWRAADSGDEKETDERENHGTKRTNQPTAEQAPHPETSSEVADSEAALALANATQERLELENKLMVLEAKKEQMDTLLKELQSLKEAQLRKESLDAAGGASASVNESKQEEDEPLATTSQKLDDERILEALEVHEKLKSLQEVRDRLSQLRELIGQYQPTLSEVDRPENGAQVQPERERLSLPVQSTEEEEEMEGAVGGGTGGTDEDLSSIEWMLSAGVEDPDLMAKIRQLQEARARVTHLFKQTNENVQPSPARVNNEPVPTQAAEEESEAETQTDTDAESAVSGGSSSVNALAWQDDPEFQAKVRKLNSAKQKLKQLQELVKKIQQFPESSPTLPAELAELSFDEDDFDEDDDGDDDDDDDEAEEGEEDDDEDGDESNRSETSYDNERGNVQNEDEEVSTATEDEEAGEDAAASAALNRNRMLDLEESDQEAVYQRYLQKQTAELEQLQQERQRLLKVQEELARISRHTEKHKTVSTQTFQASQGKPQKPVTAGIMLRPGAFSTSGGALSKRPVMIHAPVNREISTQTPFYGSDLRVARSVDSSEPPRARPSALVWSELRRQRELHEEKLKKRKQKFLEKRKKSGLDDLSEGGTYSVRSGRSGDIDEGFGVSMMSADITTATWGGSTQPSSTQNDSAVSADESDEGNEVAQIAVEVEDDYPDGIVQAEEEEEERLEPEAFSGSAQAVFRSRERVPRMTAFRGSVDSTSQPSSGKKRKIDGTTISGGARKRERERGLTFEDWPRTFYFDRNSRGRIRQENFTPAEQLIKEREQEQFNMERQAWEQHCERLHQEVSDLSTLCNGLLRDQQLLVSTVIGRSVPTGPAASPNLSNIPGPSLGGNPFEQYQQRQQEAYQGLQSFFDHQRYMQQQHQILQSLNQCYSQLQQQHHDMAALQHQFQQLFTYNPSTAATEHNPSPHRPQTVTPSVLNNASPSFMSLPSHSVLQPPFSAPLVSQSPFTSTYRPPSSAPVFRTSWYPQFGQQTASTDPSRQSVQETFSVNPDTGIPSPRSFTQRGHPVEPAPSPPPTSSGTANPVMVVREVGPSATGGGLSPANARLERKYDPNSYKELTSTSVNASRAESSPDVIGRTFNTPMRAAAAASLAQKDKSASRSAEFSLAQKLAAESVETSSRASSVPGDAQDVAKGASEAGSEFSLFEALRDSIYSEVATLISLNESRPHFLLELFRELQLLTSDYLRQRALYALQDLVTRFLTEDSVGAEGGPLEQARFQEWLGSNSELTPSETVETFEDDESETREATVPAETVTEGIYDYAENVESGSTLSTPTSSHTGEAPFASEGLGDTVIHLDKALSRMREYERLRTEGKLTELVSGSALLKGDKHVKDDVTTSSAGDVGSESSISDVQYPRIDTQALDHLIKSIMSEVIPCLNEHMEDTCTSELLGYIRSLVLSRIQVNEDQEFGRFFHKQLASILQDSLSRFTDRTMKDCGEDMLVDMSEILFNELAFFRLMQDLDGGRGASQRPTWRQGFDSASTDTGTGQDGDKEDDDDTEEKENNPPEDSAVEEEGVSAADEREEAEGEEEEQEDDVSSEESSSEESGAEDDGADDEGPEDEEEEDEAAAAMPISKEQQEAEEEDLGKVR</sequence>
<feature type="compositionally biased region" description="Low complexity" evidence="2">
    <location>
        <begin position="164"/>
        <end position="173"/>
    </location>
</feature>
<feature type="compositionally biased region" description="Polar residues" evidence="2">
    <location>
        <begin position="390"/>
        <end position="401"/>
    </location>
</feature>
<feature type="compositionally biased region" description="Polar residues" evidence="2">
    <location>
        <begin position="294"/>
        <end position="305"/>
    </location>
</feature>
<evidence type="ECO:0000259" key="3">
    <source>
        <dbReference type="Pfam" id="PF15717"/>
    </source>
</evidence>
<feature type="compositionally biased region" description="Acidic residues" evidence="2">
    <location>
        <begin position="365"/>
        <end position="375"/>
    </location>
</feature>
<comment type="caution">
    <text evidence="4">The sequence shown here is derived from an EMBL/GenBank/DDBJ whole genome shotgun (WGS) entry which is preliminary data.</text>
</comment>
<feature type="region of interest" description="Disordered" evidence="2">
    <location>
        <begin position="906"/>
        <end position="925"/>
    </location>
</feature>
<feature type="compositionally biased region" description="Basic and acidic residues" evidence="2">
    <location>
        <begin position="142"/>
        <end position="160"/>
    </location>
</feature>
<feature type="region of interest" description="Disordered" evidence="2">
    <location>
        <begin position="526"/>
        <end position="559"/>
    </location>
</feature>
<proteinExistence type="predicted"/>
<feature type="compositionally biased region" description="Acidic residues" evidence="2">
    <location>
        <begin position="1956"/>
        <end position="2014"/>
    </location>
</feature>
<dbReference type="EMBL" id="LSMT01000893">
    <property type="protein sequence ID" value="PFX13800.1"/>
    <property type="molecule type" value="Genomic_DNA"/>
</dbReference>
<gene>
    <name evidence="4" type="primary">Pcm1</name>
    <name evidence="4" type="ORF">AWC38_SpisGene22088</name>
</gene>
<dbReference type="GO" id="GO:0034451">
    <property type="term" value="C:centriolar satellite"/>
    <property type="evidence" value="ECO:0007669"/>
    <property type="project" value="TreeGrafter"/>
</dbReference>
<feature type="region of interest" description="Disordered" evidence="2">
    <location>
        <begin position="1020"/>
        <end position="1043"/>
    </location>
</feature>
<feature type="compositionally biased region" description="Acidic residues" evidence="2">
    <location>
        <begin position="779"/>
        <end position="812"/>
    </location>
</feature>
<feature type="region of interest" description="Disordered" evidence="2">
    <location>
        <begin position="1714"/>
        <end position="1733"/>
    </location>
</feature>
<feature type="compositionally biased region" description="Acidic residues" evidence="2">
    <location>
        <begin position="830"/>
        <end position="846"/>
    </location>
</feature>
<organism evidence="4 5">
    <name type="scientific">Stylophora pistillata</name>
    <name type="common">Smooth cauliflower coral</name>
    <dbReference type="NCBI Taxonomy" id="50429"/>
    <lineage>
        <taxon>Eukaryota</taxon>
        <taxon>Metazoa</taxon>
        <taxon>Cnidaria</taxon>
        <taxon>Anthozoa</taxon>
        <taxon>Hexacorallia</taxon>
        <taxon>Scleractinia</taxon>
        <taxon>Astrocoeniina</taxon>
        <taxon>Pocilloporidae</taxon>
        <taxon>Stylophora</taxon>
    </lineage>
</organism>
<evidence type="ECO:0000313" key="4">
    <source>
        <dbReference type="EMBL" id="PFX13800.1"/>
    </source>
</evidence>
<dbReference type="Proteomes" id="UP000225706">
    <property type="component" value="Unassembled WGS sequence"/>
</dbReference>
<evidence type="ECO:0000313" key="5">
    <source>
        <dbReference type="Proteomes" id="UP000225706"/>
    </source>
</evidence>
<dbReference type="GO" id="GO:0071539">
    <property type="term" value="P:protein localization to centrosome"/>
    <property type="evidence" value="ECO:0007669"/>
    <property type="project" value="InterPro"/>
</dbReference>
<keyword evidence="1" id="KW-0175">Coiled coil</keyword>
<feature type="compositionally biased region" description="Polar residues" evidence="2">
    <location>
        <begin position="912"/>
        <end position="923"/>
    </location>
</feature>
<feature type="domain" description="Pericentriolar material 1 protein C-terminal" evidence="3">
    <location>
        <begin position="1586"/>
        <end position="2023"/>
    </location>
</feature>
<accession>A0A2B4RBC0</accession>
<dbReference type="GO" id="GO:0036064">
    <property type="term" value="C:ciliary basal body"/>
    <property type="evidence" value="ECO:0007669"/>
    <property type="project" value="TreeGrafter"/>
</dbReference>
<feature type="region of interest" description="Disordered" evidence="2">
    <location>
        <begin position="1"/>
        <end position="216"/>
    </location>
</feature>
<feature type="compositionally biased region" description="Low complexity" evidence="2">
    <location>
        <begin position="716"/>
        <end position="726"/>
    </location>
</feature>
<feature type="region of interest" description="Disordered" evidence="2">
    <location>
        <begin position="292"/>
        <end position="321"/>
    </location>
</feature>
<feature type="compositionally biased region" description="Basic and acidic residues" evidence="2">
    <location>
        <begin position="47"/>
        <end position="57"/>
    </location>
</feature>
<dbReference type="Pfam" id="PF15717">
    <property type="entry name" value="PCM1_C"/>
    <property type="match status" value="1"/>
</dbReference>
<feature type="compositionally biased region" description="Polar residues" evidence="2">
    <location>
        <begin position="1058"/>
        <end position="1074"/>
    </location>
</feature>
<feature type="compositionally biased region" description="Acidic residues" evidence="2">
    <location>
        <begin position="2026"/>
        <end position="2036"/>
    </location>
</feature>
<feature type="region of interest" description="Disordered" evidence="2">
    <location>
        <begin position="1058"/>
        <end position="1085"/>
    </location>
</feature>
<feature type="coiled-coil region" evidence="1">
    <location>
        <begin position="868"/>
        <end position="905"/>
    </location>
</feature>
<evidence type="ECO:0000256" key="2">
    <source>
        <dbReference type="SAM" id="MobiDB-lite"/>
    </source>
</evidence>
<feature type="region of interest" description="Disordered" evidence="2">
    <location>
        <begin position="677"/>
        <end position="731"/>
    </location>
</feature>
<feature type="region of interest" description="Disordered" evidence="2">
    <location>
        <begin position="596"/>
        <end position="642"/>
    </location>
</feature>
<dbReference type="InterPro" id="IPR024138">
    <property type="entry name" value="Pericentriolar_Pcm1"/>
</dbReference>
<dbReference type="GO" id="GO:1905515">
    <property type="term" value="P:non-motile cilium assembly"/>
    <property type="evidence" value="ECO:0007669"/>
    <property type="project" value="TreeGrafter"/>
</dbReference>
<feature type="coiled-coil region" evidence="1">
    <location>
        <begin position="254"/>
        <end position="284"/>
    </location>
</feature>
<dbReference type="PANTHER" id="PTHR14164:SF12">
    <property type="entry name" value="PERICENTRIOLAR MATERIAL 1 PROTEIN"/>
    <property type="match status" value="1"/>
</dbReference>
<dbReference type="OrthoDB" id="2125770at2759"/>
<feature type="region of interest" description="Disordered" evidence="2">
    <location>
        <begin position="1138"/>
        <end position="1168"/>
    </location>
</feature>
<feature type="compositionally biased region" description="Low complexity" evidence="2">
    <location>
        <begin position="68"/>
        <end position="82"/>
    </location>
</feature>
<feature type="region of interest" description="Disordered" evidence="2">
    <location>
        <begin position="1911"/>
        <end position="2036"/>
    </location>
</feature>
<feature type="compositionally biased region" description="Basic and acidic residues" evidence="2">
    <location>
        <begin position="1"/>
        <end position="11"/>
    </location>
</feature>
<feature type="compositionally biased region" description="Low complexity" evidence="2">
    <location>
        <begin position="204"/>
        <end position="214"/>
    </location>
</feature>
<feature type="region of interest" description="Disordered" evidence="2">
    <location>
        <begin position="762"/>
        <end position="860"/>
    </location>
</feature>
<dbReference type="PANTHER" id="PTHR14164">
    <property type="entry name" value="PERICENTRIOLAR MATERIAL 1-RELATED"/>
    <property type="match status" value="1"/>
</dbReference>